<dbReference type="SMART" id="SM00267">
    <property type="entry name" value="GGDEF"/>
    <property type="match status" value="1"/>
</dbReference>
<dbReference type="PANTHER" id="PTHR46663:SF2">
    <property type="entry name" value="GGDEF DOMAIN-CONTAINING PROTEIN"/>
    <property type="match status" value="1"/>
</dbReference>
<dbReference type="InterPro" id="IPR001610">
    <property type="entry name" value="PAC"/>
</dbReference>
<dbReference type="PROSITE" id="PS50112">
    <property type="entry name" value="PAS"/>
    <property type="match status" value="1"/>
</dbReference>
<dbReference type="Gene3D" id="3.30.450.20">
    <property type="entry name" value="PAS domain"/>
    <property type="match status" value="2"/>
</dbReference>
<dbReference type="CDD" id="cd00130">
    <property type="entry name" value="PAS"/>
    <property type="match status" value="2"/>
</dbReference>
<protein>
    <submittedName>
        <fullName evidence="4">PAS domain S-box-containing protein/diguanylate cyclase (GGDEF) domain-containing protein</fullName>
    </submittedName>
</protein>
<dbReference type="Gene3D" id="3.30.450.40">
    <property type="match status" value="1"/>
</dbReference>
<gene>
    <name evidence="4" type="ORF">SAMN02745164_00860</name>
</gene>
<organism evidence="4 5">
    <name type="scientific">Marinitoga hydrogenitolerans (strain DSM 16785 / JCM 12826 / AT1271)</name>
    <dbReference type="NCBI Taxonomy" id="1122195"/>
    <lineage>
        <taxon>Bacteria</taxon>
        <taxon>Thermotogati</taxon>
        <taxon>Thermotogota</taxon>
        <taxon>Thermotogae</taxon>
        <taxon>Petrotogales</taxon>
        <taxon>Petrotogaceae</taxon>
        <taxon>Marinitoga</taxon>
    </lineage>
</organism>
<dbReference type="SMART" id="SM00086">
    <property type="entry name" value="PAC"/>
    <property type="match status" value="2"/>
</dbReference>
<dbReference type="OrthoDB" id="45260at2"/>
<dbReference type="SUPFAM" id="SSF55073">
    <property type="entry name" value="Nucleotide cyclase"/>
    <property type="match status" value="1"/>
</dbReference>
<dbReference type="CDD" id="cd01949">
    <property type="entry name" value="GGDEF"/>
    <property type="match status" value="1"/>
</dbReference>
<keyword evidence="5" id="KW-1185">Reference proteome</keyword>
<dbReference type="FunFam" id="3.30.70.270:FF:000001">
    <property type="entry name" value="Diguanylate cyclase domain protein"/>
    <property type="match status" value="1"/>
</dbReference>
<dbReference type="Pfam" id="PF13426">
    <property type="entry name" value="PAS_9"/>
    <property type="match status" value="1"/>
</dbReference>
<accession>A0A1M4V8E6</accession>
<evidence type="ECO:0000259" key="3">
    <source>
        <dbReference type="PROSITE" id="PS50887"/>
    </source>
</evidence>
<dbReference type="InterPro" id="IPR052163">
    <property type="entry name" value="DGC-Regulatory_Protein"/>
</dbReference>
<dbReference type="InterPro" id="IPR029016">
    <property type="entry name" value="GAF-like_dom_sf"/>
</dbReference>
<feature type="domain" description="PAC" evidence="2">
    <location>
        <begin position="76"/>
        <end position="128"/>
    </location>
</feature>
<dbReference type="InterPro" id="IPR000160">
    <property type="entry name" value="GGDEF_dom"/>
</dbReference>
<dbReference type="Pfam" id="PF00989">
    <property type="entry name" value="PAS"/>
    <property type="match status" value="1"/>
</dbReference>
<evidence type="ECO:0000313" key="4">
    <source>
        <dbReference type="EMBL" id="SHE65153.1"/>
    </source>
</evidence>
<evidence type="ECO:0000313" key="5">
    <source>
        <dbReference type="Proteomes" id="UP000184334"/>
    </source>
</evidence>
<dbReference type="InterPro" id="IPR013767">
    <property type="entry name" value="PAS_fold"/>
</dbReference>
<dbReference type="PROSITE" id="PS50113">
    <property type="entry name" value="PAC"/>
    <property type="match status" value="1"/>
</dbReference>
<dbReference type="InterPro" id="IPR029787">
    <property type="entry name" value="Nucleotide_cyclase"/>
</dbReference>
<feature type="domain" description="GGDEF" evidence="3">
    <location>
        <begin position="456"/>
        <end position="583"/>
    </location>
</feature>
<sequence>MKDILYKGLFDYTDNAIFYWNKHLKLIKANKRAAELLGYTSPDEMIGISYEKHIYDTEIEILERIKKAIENKTFIQIFEKKYISKHGKIRWVEVHISPILLKNNDDYIIQEIAYDITERKKLESQLDFEKRKFENYFNLSQTINIVLDKNGNIYDINNKACELLNVNKKEIIGSNWFDNFIEKEFKDEIKSVFFKIINNEIEQVEFYENEIVSKNGEKYLVSWHNGYIEENGRIKYIISSGIDRTKEKIYITQLEYNNILSTELLKLSNEIISFGYTDDLYKKILDKLVEVLPHAEAGSFVLKNGDYYEYKAVNGFDFDKLKKIKFQVDFESFLKDSPSIVTQWKNFYTAYGHDKFILKKYGKIDKIKETLVIPLYIKNLFYGFVNFDTFTKSFDEIELNFAKVLKSNLEFLLWKIETDKKLKYAAEYDFLTKIYNRQTFISKTTDLMKFEKRHKEKIAFIYMDINKFKQINDKYGHKIGDEVLKFFAEKVSSILRESDIFGRVGGDEFIISLPNTDKNGAEKVIEKINKALLTPFKYNNIEIYLSISYGYSIFPQDSEDINKLFDIADKRMYKNKKKYNEKK</sequence>
<name>A0A1M4V8E6_MARH1</name>
<dbReference type="InterPro" id="IPR043128">
    <property type="entry name" value="Rev_trsase/Diguanyl_cyclase"/>
</dbReference>
<proteinExistence type="predicted"/>
<dbReference type="STRING" id="1122195.SAMN02745164_00860"/>
<dbReference type="SMART" id="SM00091">
    <property type="entry name" value="PAS"/>
    <property type="match status" value="2"/>
</dbReference>
<dbReference type="InterPro" id="IPR000700">
    <property type="entry name" value="PAS-assoc_C"/>
</dbReference>
<dbReference type="InterPro" id="IPR000014">
    <property type="entry name" value="PAS"/>
</dbReference>
<dbReference type="RefSeq" id="WP_072863796.1">
    <property type="nucleotide sequence ID" value="NZ_FQUI01000010.1"/>
</dbReference>
<dbReference type="NCBIfam" id="TIGR00254">
    <property type="entry name" value="GGDEF"/>
    <property type="match status" value="1"/>
</dbReference>
<dbReference type="NCBIfam" id="TIGR00229">
    <property type="entry name" value="sensory_box"/>
    <property type="match status" value="2"/>
</dbReference>
<dbReference type="Gene3D" id="3.30.70.270">
    <property type="match status" value="1"/>
</dbReference>
<dbReference type="InterPro" id="IPR035965">
    <property type="entry name" value="PAS-like_dom_sf"/>
</dbReference>
<dbReference type="AlphaFoldDB" id="A0A1M4V8E6"/>
<feature type="domain" description="PAS" evidence="1">
    <location>
        <begin position="129"/>
        <end position="200"/>
    </location>
</feature>
<reference evidence="4" key="1">
    <citation type="submission" date="2016-11" db="EMBL/GenBank/DDBJ databases">
        <authorList>
            <person name="Varghese N."/>
            <person name="Submissions S."/>
        </authorList>
    </citation>
    <scope>NUCLEOTIDE SEQUENCE [LARGE SCALE GENOMIC DNA]</scope>
    <source>
        <strain evidence="4">DSM 16785</strain>
    </source>
</reference>
<dbReference type="PROSITE" id="PS50887">
    <property type="entry name" value="GGDEF"/>
    <property type="match status" value="1"/>
</dbReference>
<dbReference type="EMBL" id="FQUI01000010">
    <property type="protein sequence ID" value="SHE65153.1"/>
    <property type="molecule type" value="Genomic_DNA"/>
</dbReference>
<dbReference type="Pfam" id="PF00990">
    <property type="entry name" value="GGDEF"/>
    <property type="match status" value="1"/>
</dbReference>
<dbReference type="Proteomes" id="UP000184334">
    <property type="component" value="Unassembled WGS sequence"/>
</dbReference>
<evidence type="ECO:0000259" key="2">
    <source>
        <dbReference type="PROSITE" id="PS50113"/>
    </source>
</evidence>
<comment type="caution">
    <text evidence="4">The sequence shown here is derived from an EMBL/GenBank/DDBJ whole genome shotgun (WGS) entry which is preliminary data.</text>
</comment>
<dbReference type="PANTHER" id="PTHR46663">
    <property type="entry name" value="DIGUANYLATE CYCLASE DGCT-RELATED"/>
    <property type="match status" value="1"/>
</dbReference>
<evidence type="ECO:0000259" key="1">
    <source>
        <dbReference type="PROSITE" id="PS50112"/>
    </source>
</evidence>
<dbReference type="SUPFAM" id="SSF55781">
    <property type="entry name" value="GAF domain-like"/>
    <property type="match status" value="1"/>
</dbReference>
<dbReference type="SUPFAM" id="SSF55785">
    <property type="entry name" value="PYP-like sensor domain (PAS domain)"/>
    <property type="match status" value="2"/>
</dbReference>